<accession>A0A437H1P5</accession>
<dbReference type="InterPro" id="IPR051407">
    <property type="entry name" value="Bact_OM_lipoprot/Surf_antigen"/>
</dbReference>
<feature type="domain" description="Glycine zipper 2TM" evidence="7">
    <location>
        <begin position="115"/>
        <end position="152"/>
    </location>
</feature>
<reference evidence="8 9" key="1">
    <citation type="submission" date="2018-12" db="EMBL/GenBank/DDBJ databases">
        <title>Croceicoccus ponticola sp. nov., a lipolytic bacterium isolated from seawater.</title>
        <authorList>
            <person name="Yoon J.-H."/>
        </authorList>
    </citation>
    <scope>NUCLEOTIDE SEQUENCE [LARGE SCALE GENOMIC DNA]</scope>
    <source>
        <strain evidence="8 9">GM-16</strain>
    </source>
</reference>
<dbReference type="Proteomes" id="UP000283003">
    <property type="component" value="Unassembled WGS sequence"/>
</dbReference>
<proteinExistence type="inferred from homology"/>
<evidence type="ECO:0000256" key="2">
    <source>
        <dbReference type="ARBA" id="ARBA00008681"/>
    </source>
</evidence>
<keyword evidence="5" id="KW-0449">Lipoprotein</keyword>
<evidence type="ECO:0000256" key="3">
    <source>
        <dbReference type="ARBA" id="ARBA00015281"/>
    </source>
</evidence>
<dbReference type="PANTHER" id="PTHR35603:SF2">
    <property type="entry name" value="OUTER MEMBRANE LIPOPROTEIN"/>
    <property type="match status" value="1"/>
</dbReference>
<dbReference type="GO" id="GO:0009279">
    <property type="term" value="C:cell outer membrane"/>
    <property type="evidence" value="ECO:0007669"/>
    <property type="project" value="UniProtKB-SubCell"/>
</dbReference>
<dbReference type="InterPro" id="IPR008816">
    <property type="entry name" value="Gly_zipper_2TM_dom"/>
</dbReference>
<evidence type="ECO:0000313" key="8">
    <source>
        <dbReference type="EMBL" id="RVQ69550.1"/>
    </source>
</evidence>
<keyword evidence="9" id="KW-1185">Reference proteome</keyword>
<dbReference type="OrthoDB" id="7429177at2"/>
<evidence type="ECO:0000256" key="4">
    <source>
        <dbReference type="ARBA" id="ARBA00023136"/>
    </source>
</evidence>
<dbReference type="Pfam" id="PF05433">
    <property type="entry name" value="Rick_17kDa_Anti"/>
    <property type="match status" value="1"/>
</dbReference>
<keyword evidence="6" id="KW-0732">Signal</keyword>
<dbReference type="RefSeq" id="WP_127611738.1">
    <property type="nucleotide sequence ID" value="NZ_RXOL01000001.1"/>
</dbReference>
<evidence type="ECO:0000256" key="6">
    <source>
        <dbReference type="SAM" id="SignalP"/>
    </source>
</evidence>
<feature type="signal peptide" evidence="6">
    <location>
        <begin position="1"/>
        <end position="28"/>
    </location>
</feature>
<comment type="caution">
    <text evidence="8">The sequence shown here is derived from an EMBL/GenBank/DDBJ whole genome shotgun (WGS) entry which is preliminary data.</text>
</comment>
<protein>
    <recommendedName>
        <fullName evidence="3">17 kDa surface antigen</fullName>
    </recommendedName>
</protein>
<dbReference type="EMBL" id="RXOL01000001">
    <property type="protein sequence ID" value="RVQ69550.1"/>
    <property type="molecule type" value="Genomic_DNA"/>
</dbReference>
<evidence type="ECO:0000259" key="7">
    <source>
        <dbReference type="Pfam" id="PF05433"/>
    </source>
</evidence>
<name>A0A437H1P5_9SPHN</name>
<dbReference type="PANTHER" id="PTHR35603">
    <property type="match status" value="1"/>
</dbReference>
<keyword evidence="4" id="KW-0472">Membrane</keyword>
<dbReference type="AlphaFoldDB" id="A0A437H1P5"/>
<evidence type="ECO:0000256" key="1">
    <source>
        <dbReference type="ARBA" id="ARBA00004459"/>
    </source>
</evidence>
<evidence type="ECO:0000313" key="9">
    <source>
        <dbReference type="Proteomes" id="UP000283003"/>
    </source>
</evidence>
<sequence length="160" mass="17877">MSRSLLFRTGLLAAAVPALALGAPVAQAAHYDAPVAAAYEHESVSHSRDRDRYREHDRYGRYDDRYGRYESRDRYESRRYNTRDSYRGDRVNRDTRVWRGDDGRYYCKRDNGTTGLLIGGAVGGMIGNEVARDRTLGAILGAAGGALLGREIDRGGSRCR</sequence>
<feature type="chain" id="PRO_5019236579" description="17 kDa surface antigen" evidence="6">
    <location>
        <begin position="29"/>
        <end position="160"/>
    </location>
</feature>
<gene>
    <name evidence="8" type="ORF">EKN06_05120</name>
</gene>
<organism evidence="8 9">
    <name type="scientific">Croceicoccus ponticola</name>
    <dbReference type="NCBI Taxonomy" id="2217664"/>
    <lineage>
        <taxon>Bacteria</taxon>
        <taxon>Pseudomonadati</taxon>
        <taxon>Pseudomonadota</taxon>
        <taxon>Alphaproteobacteria</taxon>
        <taxon>Sphingomonadales</taxon>
        <taxon>Erythrobacteraceae</taxon>
        <taxon>Croceicoccus</taxon>
    </lineage>
</organism>
<comment type="similarity">
    <text evidence="2">Belongs to the rickettsiale 17 kDa surface antigen family.</text>
</comment>
<comment type="subcellular location">
    <subcellularLocation>
        <location evidence="1">Cell outer membrane</location>
        <topology evidence="1">Lipid-anchor</topology>
    </subcellularLocation>
</comment>
<evidence type="ECO:0000256" key="5">
    <source>
        <dbReference type="ARBA" id="ARBA00023288"/>
    </source>
</evidence>